<organism evidence="2 3">
    <name type="scientific">Planococcus kocurii</name>
    <dbReference type="NCBI Taxonomy" id="1374"/>
    <lineage>
        <taxon>Bacteria</taxon>
        <taxon>Bacillati</taxon>
        <taxon>Bacillota</taxon>
        <taxon>Bacilli</taxon>
        <taxon>Bacillales</taxon>
        <taxon>Caryophanaceae</taxon>
        <taxon>Planococcus</taxon>
    </lineage>
</organism>
<proteinExistence type="predicted"/>
<gene>
    <name evidence="2" type="ORF">AUO94_08765</name>
</gene>
<feature type="chain" id="PRO_5045747988" description="Lipoprotein" evidence="1">
    <location>
        <begin position="24"/>
        <end position="116"/>
    </location>
</feature>
<protein>
    <recommendedName>
        <fullName evidence="4">Lipoprotein</fullName>
    </recommendedName>
</protein>
<accession>A0ABM5WWL9</accession>
<dbReference type="Proteomes" id="UP000065533">
    <property type="component" value="Chromosome"/>
</dbReference>
<dbReference type="EMBL" id="CP013661">
    <property type="protein sequence ID" value="ALS78740.1"/>
    <property type="molecule type" value="Genomic_DNA"/>
</dbReference>
<name>A0ABM5WWL9_9BACL</name>
<dbReference type="PROSITE" id="PS51257">
    <property type="entry name" value="PROKAR_LIPOPROTEIN"/>
    <property type="match status" value="1"/>
</dbReference>
<evidence type="ECO:0000313" key="2">
    <source>
        <dbReference type="EMBL" id="ALS78740.1"/>
    </source>
</evidence>
<evidence type="ECO:0008006" key="4">
    <source>
        <dbReference type="Google" id="ProtNLM"/>
    </source>
</evidence>
<evidence type="ECO:0000256" key="1">
    <source>
        <dbReference type="SAM" id="SignalP"/>
    </source>
</evidence>
<sequence>MRRLFMKKWSVLILLVATLTACSSSITEKKLPIEMIAHNSLSDEEQLLIPTSPKDSLVTKEAVSAKIKAQIHSTYKQQQVYSVVFNGTDTATAGNLIVYVDLDQKTVVGKAFQELD</sequence>
<evidence type="ECO:0000313" key="3">
    <source>
        <dbReference type="Proteomes" id="UP000065533"/>
    </source>
</evidence>
<keyword evidence="3" id="KW-1185">Reference proteome</keyword>
<reference evidence="2" key="1">
    <citation type="submission" date="2016-01" db="EMBL/GenBank/DDBJ databases">
        <title>Complete genome of Planococcus kocurri type strain.</title>
        <authorList>
            <person name="See-Too W.S."/>
        </authorList>
    </citation>
    <scope>NUCLEOTIDE SEQUENCE [LARGE SCALE GENOMIC DNA]</scope>
    <source>
        <strain evidence="2">ATCC 43650</strain>
    </source>
</reference>
<feature type="signal peptide" evidence="1">
    <location>
        <begin position="1"/>
        <end position="23"/>
    </location>
</feature>
<keyword evidence="1" id="KW-0732">Signal</keyword>